<dbReference type="AlphaFoldDB" id="A0A645DNU0"/>
<gene>
    <name evidence="1" type="ORF">SDC9_138079</name>
</gene>
<organism evidence="1">
    <name type="scientific">bioreactor metagenome</name>
    <dbReference type="NCBI Taxonomy" id="1076179"/>
    <lineage>
        <taxon>unclassified sequences</taxon>
        <taxon>metagenomes</taxon>
        <taxon>ecological metagenomes</taxon>
    </lineage>
</organism>
<comment type="caution">
    <text evidence="1">The sequence shown here is derived from an EMBL/GenBank/DDBJ whole genome shotgun (WGS) entry which is preliminary data.</text>
</comment>
<dbReference type="Pfam" id="PF08889">
    <property type="entry name" value="WbqC"/>
    <property type="match status" value="1"/>
</dbReference>
<evidence type="ECO:0008006" key="2">
    <source>
        <dbReference type="Google" id="ProtNLM"/>
    </source>
</evidence>
<reference evidence="1" key="1">
    <citation type="submission" date="2019-08" db="EMBL/GenBank/DDBJ databases">
        <authorList>
            <person name="Kucharzyk K."/>
            <person name="Murdoch R.W."/>
            <person name="Higgins S."/>
            <person name="Loffler F."/>
        </authorList>
    </citation>
    <scope>NUCLEOTIDE SEQUENCE</scope>
</reference>
<sequence length="179" mass="21023">MPVLTKDRRTQNVCETEINPNEDWQKKHYKTLSLTYAKAPYFKQYAYLLEDFYLDHQWTNLGDLDVHTTKKLCEALGIQVEFARSSDYGFEGSKEGEKIIQLCNSLGCDHLINGPKAAEYMNQELFDAAGIDVRYMTYEYPEYRQLYRPFEHGVSVLDLLFNTGEKAPYYIWGWKDEVK</sequence>
<accession>A0A645DNU0</accession>
<evidence type="ECO:0000313" key="1">
    <source>
        <dbReference type="EMBL" id="MPM90956.1"/>
    </source>
</evidence>
<proteinExistence type="predicted"/>
<name>A0A645DNU0_9ZZZZ</name>
<dbReference type="InterPro" id="IPR014985">
    <property type="entry name" value="WbqC"/>
</dbReference>
<dbReference type="EMBL" id="VSSQ01038085">
    <property type="protein sequence ID" value="MPM90956.1"/>
    <property type="molecule type" value="Genomic_DNA"/>
</dbReference>
<protein>
    <recommendedName>
        <fullName evidence="2">WbqC-like protein family protein</fullName>
    </recommendedName>
</protein>